<dbReference type="PIRSF" id="PIRSF004846">
    <property type="entry name" value="ModA"/>
    <property type="match status" value="1"/>
</dbReference>
<feature type="binding site" evidence="6">
    <location>
        <position position="58"/>
    </location>
    <ligand>
        <name>molybdate</name>
        <dbReference type="ChEBI" id="CHEBI:36264"/>
    </ligand>
</feature>
<dbReference type="FunFam" id="3.40.190.10:FF:000035">
    <property type="entry name" value="Molybdate ABC transporter substrate-binding protein"/>
    <property type="match status" value="1"/>
</dbReference>
<feature type="signal peptide" evidence="7">
    <location>
        <begin position="1"/>
        <end position="21"/>
    </location>
</feature>
<dbReference type="EMBL" id="NRSJ01000056">
    <property type="protein sequence ID" value="MBK1706920.1"/>
    <property type="molecule type" value="Genomic_DNA"/>
</dbReference>
<dbReference type="Proteomes" id="UP001296776">
    <property type="component" value="Unassembled WGS sequence"/>
</dbReference>
<evidence type="ECO:0000313" key="8">
    <source>
        <dbReference type="EMBL" id="MBK1706920.1"/>
    </source>
</evidence>
<comment type="similarity">
    <text evidence="1">Belongs to the bacterial solute-binding protein ModA family.</text>
</comment>
<comment type="caution">
    <text evidence="8">The sequence shown here is derived from an EMBL/GenBank/DDBJ whole genome shotgun (WGS) entry which is preliminary data.</text>
</comment>
<dbReference type="InterPro" id="IPR005950">
    <property type="entry name" value="ModA"/>
</dbReference>
<evidence type="ECO:0000256" key="6">
    <source>
        <dbReference type="PIRSR" id="PIRSR004846-1"/>
    </source>
</evidence>
<dbReference type="GO" id="GO:0046872">
    <property type="term" value="F:metal ion binding"/>
    <property type="evidence" value="ECO:0007669"/>
    <property type="project" value="UniProtKB-KW"/>
</dbReference>
<accession>A0AAJ0U7U0</accession>
<dbReference type="Pfam" id="PF13531">
    <property type="entry name" value="SBP_bac_11"/>
    <property type="match status" value="1"/>
</dbReference>
<keyword evidence="2 6" id="KW-0500">Molybdenum</keyword>
<dbReference type="SUPFAM" id="SSF53850">
    <property type="entry name" value="Periplasmic binding protein-like II"/>
    <property type="match status" value="1"/>
</dbReference>
<dbReference type="AlphaFoldDB" id="A0AAJ0U7U0"/>
<dbReference type="PANTHER" id="PTHR30632">
    <property type="entry name" value="MOLYBDATE-BINDING PERIPLASMIC PROTEIN"/>
    <property type="match status" value="1"/>
</dbReference>
<reference evidence="8" key="2">
    <citation type="journal article" date="2020" name="Microorganisms">
        <title>Osmotic Adaptation and Compatible Solute Biosynthesis of Phototrophic Bacteria as Revealed from Genome Analyses.</title>
        <authorList>
            <person name="Imhoff J.F."/>
            <person name="Rahn T."/>
            <person name="Kunzel S."/>
            <person name="Keller A."/>
            <person name="Neulinger S.C."/>
        </authorList>
    </citation>
    <scope>NUCLEOTIDE SEQUENCE</scope>
    <source>
        <strain evidence="8">DSM 11080</strain>
    </source>
</reference>
<dbReference type="GO" id="GO:0015689">
    <property type="term" value="P:molybdate ion transport"/>
    <property type="evidence" value="ECO:0007669"/>
    <property type="project" value="InterPro"/>
</dbReference>
<dbReference type="GO" id="GO:1901359">
    <property type="term" value="F:tungstate binding"/>
    <property type="evidence" value="ECO:0007669"/>
    <property type="project" value="UniProtKB-ARBA"/>
</dbReference>
<feature type="binding site" evidence="6">
    <location>
        <position position="166"/>
    </location>
    <ligand>
        <name>molybdate</name>
        <dbReference type="ChEBI" id="CHEBI:36264"/>
    </ligand>
</feature>
<dbReference type="PANTHER" id="PTHR30632:SF14">
    <property type="entry name" value="TUNGSTATE_MOLYBDATE_CHROMATE-BINDING PROTEIN MODA"/>
    <property type="match status" value="1"/>
</dbReference>
<keyword evidence="4 7" id="KW-0732">Signal</keyword>
<evidence type="ECO:0000256" key="3">
    <source>
        <dbReference type="ARBA" id="ARBA00022723"/>
    </source>
</evidence>
<dbReference type="CDD" id="cd13539">
    <property type="entry name" value="PBP2_AvModA"/>
    <property type="match status" value="1"/>
</dbReference>
<evidence type="ECO:0000256" key="2">
    <source>
        <dbReference type="ARBA" id="ARBA00022505"/>
    </source>
</evidence>
<dbReference type="GO" id="GO:0030973">
    <property type="term" value="F:molybdate ion binding"/>
    <property type="evidence" value="ECO:0007669"/>
    <property type="project" value="InterPro"/>
</dbReference>
<dbReference type="NCBIfam" id="TIGR01256">
    <property type="entry name" value="modA"/>
    <property type="match status" value="1"/>
</dbReference>
<dbReference type="InterPro" id="IPR044084">
    <property type="entry name" value="AvModA-like_subst-bd"/>
</dbReference>
<evidence type="ECO:0000313" key="9">
    <source>
        <dbReference type="Proteomes" id="UP001296776"/>
    </source>
</evidence>
<gene>
    <name evidence="8" type="primary">modA</name>
    <name evidence="8" type="ORF">CKO40_20860</name>
</gene>
<evidence type="ECO:0000256" key="7">
    <source>
        <dbReference type="SAM" id="SignalP"/>
    </source>
</evidence>
<keyword evidence="9" id="KW-1185">Reference proteome</keyword>
<evidence type="ECO:0000256" key="4">
    <source>
        <dbReference type="ARBA" id="ARBA00022729"/>
    </source>
</evidence>
<dbReference type="Gene3D" id="3.40.190.10">
    <property type="entry name" value="Periplasmic binding protein-like II"/>
    <property type="match status" value="2"/>
</dbReference>
<keyword evidence="3 6" id="KW-0479">Metal-binding</keyword>
<feature type="chain" id="PRO_5042589969" evidence="7">
    <location>
        <begin position="22"/>
        <end position="250"/>
    </location>
</feature>
<organism evidence="8 9">
    <name type="scientific">Halochromatium glycolicum</name>
    <dbReference type="NCBI Taxonomy" id="85075"/>
    <lineage>
        <taxon>Bacteria</taxon>
        <taxon>Pseudomonadati</taxon>
        <taxon>Pseudomonadota</taxon>
        <taxon>Gammaproteobacteria</taxon>
        <taxon>Chromatiales</taxon>
        <taxon>Chromatiaceae</taxon>
        <taxon>Halochromatium</taxon>
    </lineage>
</organism>
<comment type="subunit">
    <text evidence="5">The complex is composed of two ATP-binding proteins (ModC), two transmembrane proteins (ModB) and a solute-binding protein (ModA).</text>
</comment>
<dbReference type="RefSeq" id="WP_200348395.1">
    <property type="nucleotide sequence ID" value="NZ_NRSJ01000056.1"/>
</dbReference>
<evidence type="ECO:0000256" key="1">
    <source>
        <dbReference type="ARBA" id="ARBA00009175"/>
    </source>
</evidence>
<name>A0AAJ0U7U0_9GAMM</name>
<protein>
    <submittedName>
        <fullName evidence="8">Molybdate ABC transporter substrate-binding protein</fullName>
    </submittedName>
</protein>
<reference evidence="8" key="1">
    <citation type="submission" date="2017-08" db="EMBL/GenBank/DDBJ databases">
        <authorList>
            <person name="Imhoff J.F."/>
            <person name="Rahn T."/>
            <person name="Kuenzel S."/>
            <person name="Neulinger S.C."/>
        </authorList>
    </citation>
    <scope>NUCLEOTIDE SEQUENCE</scope>
    <source>
        <strain evidence="8">DSM 11080</strain>
    </source>
</reference>
<dbReference type="InterPro" id="IPR050682">
    <property type="entry name" value="ModA/WtpA"/>
</dbReference>
<proteinExistence type="inferred from homology"/>
<evidence type="ECO:0000256" key="5">
    <source>
        <dbReference type="ARBA" id="ARBA00062515"/>
    </source>
</evidence>
<sequence length="250" mass="26577">MPRLRPLLLAFSLAAPGTVCAEEAQIAVAANFTAPMKAIIARFEDDTGHSVKVSFGSTGKLYAQIQNGAPFEALLAADQRRPELLEEEGVGVPGSRFTYAIGSLVLWSADAEKVEDGPALLESGDFNKLSIANPKLAPYGEASVQTLEALGVEQAIEPKLVMGENIAQAYQFVDTGNADIGFVALSQVMQGGEIVKGSGWIVPGEMHAPIRQDAVILESGKDNPAVTELFAYLQGEKAKAIIHDFGYETE</sequence>